<proteinExistence type="predicted"/>
<reference evidence="2 3" key="1">
    <citation type="submission" date="2015-03" db="EMBL/GenBank/DDBJ databases">
        <title>Luteipulveratus halotolerans sp. nov., a novel actinobacterium (Dermacoccaceae) from Sarawak, Malaysia.</title>
        <authorList>
            <person name="Juboi H."/>
            <person name="Basik A."/>
            <person name="Shamsul S.S."/>
            <person name="Arnold P."/>
            <person name="Schmitt E.K."/>
            <person name="Sanglier J.-J."/>
            <person name="Yeo T."/>
        </authorList>
    </citation>
    <scope>NUCLEOTIDE SEQUENCE [LARGE SCALE GENOMIC DNA]</scope>
    <source>
        <strain evidence="2 3">MN07-A0370</strain>
    </source>
</reference>
<gene>
    <name evidence="2" type="ORF">VV02_00265</name>
</gene>
<name>A0A0K1JPH9_9MICO</name>
<dbReference type="STRING" id="571913.VV02_00265"/>
<dbReference type="PANTHER" id="PTHR41521">
    <property type="match status" value="1"/>
</dbReference>
<dbReference type="RefSeq" id="WP_052596351.1">
    <property type="nucleotide sequence ID" value="NZ_CP011112.1"/>
</dbReference>
<dbReference type="Proteomes" id="UP000066480">
    <property type="component" value="Chromosome"/>
</dbReference>
<sequence length="112" mass="12222">MTAPAYAIAYLTEIRIGDEIKEYIRRIDSTVDAFGGHFVIHGGDLTAMEGEWPGDIIMIAFPSKALALEWYASPEYQDILALRTEHSEGIAAIVEGVPAGYRAVAKLDQLPA</sequence>
<dbReference type="Gene3D" id="3.30.70.100">
    <property type="match status" value="1"/>
</dbReference>
<dbReference type="Pfam" id="PF07045">
    <property type="entry name" value="DUF1330"/>
    <property type="match status" value="1"/>
</dbReference>
<organism evidence="2 3">
    <name type="scientific">Luteipulveratus mongoliensis</name>
    <dbReference type="NCBI Taxonomy" id="571913"/>
    <lineage>
        <taxon>Bacteria</taxon>
        <taxon>Bacillati</taxon>
        <taxon>Actinomycetota</taxon>
        <taxon>Actinomycetes</taxon>
        <taxon>Micrococcales</taxon>
        <taxon>Dermacoccaceae</taxon>
        <taxon>Luteipulveratus</taxon>
    </lineage>
</organism>
<evidence type="ECO:0000313" key="2">
    <source>
        <dbReference type="EMBL" id="AKU18498.1"/>
    </source>
</evidence>
<feature type="domain" description="DUF1330" evidence="1">
    <location>
        <begin position="4"/>
        <end position="97"/>
    </location>
</feature>
<dbReference type="InterPro" id="IPR011008">
    <property type="entry name" value="Dimeric_a/b-barrel"/>
</dbReference>
<dbReference type="OrthoDB" id="9806380at2"/>
<dbReference type="PANTHER" id="PTHR41521:SF4">
    <property type="entry name" value="BLR0684 PROTEIN"/>
    <property type="match status" value="1"/>
</dbReference>
<dbReference type="SUPFAM" id="SSF54909">
    <property type="entry name" value="Dimeric alpha+beta barrel"/>
    <property type="match status" value="1"/>
</dbReference>
<dbReference type="EMBL" id="CP011112">
    <property type="protein sequence ID" value="AKU18498.1"/>
    <property type="molecule type" value="Genomic_DNA"/>
</dbReference>
<protein>
    <recommendedName>
        <fullName evidence="1">DUF1330 domain-containing protein</fullName>
    </recommendedName>
</protein>
<accession>A0A0K1JPH9</accession>
<evidence type="ECO:0000313" key="3">
    <source>
        <dbReference type="Proteomes" id="UP000066480"/>
    </source>
</evidence>
<evidence type="ECO:0000259" key="1">
    <source>
        <dbReference type="Pfam" id="PF07045"/>
    </source>
</evidence>
<dbReference type="InterPro" id="IPR010753">
    <property type="entry name" value="DUF1330"/>
</dbReference>
<dbReference type="AlphaFoldDB" id="A0A0K1JPH9"/>
<dbReference type="KEGG" id="lmoi:VV02_00265"/>
<keyword evidence="3" id="KW-1185">Reference proteome</keyword>